<feature type="region of interest" description="Disordered" evidence="6">
    <location>
        <begin position="360"/>
        <end position="380"/>
    </location>
</feature>
<evidence type="ECO:0000256" key="4">
    <source>
        <dbReference type="ARBA" id="ARBA00023136"/>
    </source>
</evidence>
<name>A0A8E5MH21_USTVR</name>
<dbReference type="EMBL" id="CP072755">
    <property type="protein sequence ID" value="QUC19206.1"/>
    <property type="molecule type" value="Genomic_DNA"/>
</dbReference>
<accession>A0A8E5MH21</accession>
<feature type="transmembrane region" description="Helical" evidence="7">
    <location>
        <begin position="33"/>
        <end position="54"/>
    </location>
</feature>
<dbReference type="PANTHER" id="PTHR33048">
    <property type="entry name" value="PTH11-LIKE INTEGRAL MEMBRANE PROTEIN (AFU_ORTHOLOGUE AFUA_5G11245)"/>
    <property type="match status" value="1"/>
</dbReference>
<keyword evidence="10" id="KW-1185">Reference proteome</keyword>
<feature type="transmembrane region" description="Helical" evidence="7">
    <location>
        <begin position="233"/>
        <end position="258"/>
    </location>
</feature>
<evidence type="ECO:0000313" key="10">
    <source>
        <dbReference type="Proteomes" id="UP000027002"/>
    </source>
</evidence>
<evidence type="ECO:0000256" key="7">
    <source>
        <dbReference type="SAM" id="Phobius"/>
    </source>
</evidence>
<dbReference type="RefSeq" id="XP_042996879.1">
    <property type="nucleotide sequence ID" value="XM_043140945.1"/>
</dbReference>
<keyword evidence="4 7" id="KW-0472">Membrane</keyword>
<protein>
    <recommendedName>
        <fullName evidence="8">Rhodopsin domain-containing protein</fullName>
    </recommendedName>
</protein>
<evidence type="ECO:0000259" key="8">
    <source>
        <dbReference type="Pfam" id="PF20684"/>
    </source>
</evidence>
<dbReference type="AlphaFoldDB" id="A0A8E5MH21"/>
<dbReference type="InterPro" id="IPR052337">
    <property type="entry name" value="SAT4-like"/>
</dbReference>
<gene>
    <name evidence="9" type="ORF">UV8b_03447</name>
</gene>
<proteinExistence type="inferred from homology"/>
<feature type="transmembrane region" description="Helical" evidence="7">
    <location>
        <begin position="270"/>
        <end position="293"/>
    </location>
</feature>
<comment type="subcellular location">
    <subcellularLocation>
        <location evidence="1">Membrane</location>
        <topology evidence="1">Multi-pass membrane protein</topology>
    </subcellularLocation>
</comment>
<comment type="similarity">
    <text evidence="5">Belongs to the SAT4 family.</text>
</comment>
<feature type="transmembrane region" description="Helical" evidence="7">
    <location>
        <begin position="106"/>
        <end position="133"/>
    </location>
</feature>
<keyword evidence="3 7" id="KW-1133">Transmembrane helix</keyword>
<sequence length="405" mass="45421">MDKADMANQPRQSIQIVGPGPGVDLSADQGPNIIATGMVLWAVAVVVVMLRVYCRRLQKAKLWLDDYLILAAVVMTTIEVFILSLYPTRHGFGKHIWVAPLDSASVFLKSLFVSELFYFLALSLVKWSILAFYWRTFGIQKSARVLIWIIAAMVLSWCVAMTLVTIFQCKPIYAYWQRYDLLNPLERKSYSCPIDDKQFWYGNAIPTIITDVFMLLMPIPFISKLHLRMGQKIGLVGLFSLGIFVTITSVIRLAYIIGADLTSTDVTWNLVTIVVWSLVEPNVMIVCACLPFLRPLMMKCASRSRTQISNTKISNPIGTNSSAADRVPSLASKPAGHPEKYAPKERGLFKRTSVVDIRAGAKGQEAQAGDDRQSAENSSLEEGIIITTDIRLSREQRDRYWDDVA</sequence>
<evidence type="ECO:0000256" key="6">
    <source>
        <dbReference type="SAM" id="MobiDB-lite"/>
    </source>
</evidence>
<evidence type="ECO:0000256" key="1">
    <source>
        <dbReference type="ARBA" id="ARBA00004141"/>
    </source>
</evidence>
<dbReference type="KEGG" id="uvi:66064225"/>
<dbReference type="Proteomes" id="UP000027002">
    <property type="component" value="Chromosome 3"/>
</dbReference>
<keyword evidence="2 7" id="KW-0812">Transmembrane</keyword>
<organism evidence="9 10">
    <name type="scientific">Ustilaginoidea virens</name>
    <name type="common">Rice false smut fungus</name>
    <name type="synonym">Villosiclava virens</name>
    <dbReference type="NCBI Taxonomy" id="1159556"/>
    <lineage>
        <taxon>Eukaryota</taxon>
        <taxon>Fungi</taxon>
        <taxon>Dikarya</taxon>
        <taxon>Ascomycota</taxon>
        <taxon>Pezizomycotina</taxon>
        <taxon>Sordariomycetes</taxon>
        <taxon>Hypocreomycetidae</taxon>
        <taxon>Hypocreales</taxon>
        <taxon>Clavicipitaceae</taxon>
        <taxon>Ustilaginoidea</taxon>
    </lineage>
</organism>
<feature type="transmembrane region" description="Helical" evidence="7">
    <location>
        <begin position="199"/>
        <end position="221"/>
    </location>
</feature>
<feature type="domain" description="Rhodopsin" evidence="8">
    <location>
        <begin position="50"/>
        <end position="298"/>
    </location>
</feature>
<evidence type="ECO:0000256" key="5">
    <source>
        <dbReference type="ARBA" id="ARBA00038359"/>
    </source>
</evidence>
<dbReference type="GeneID" id="66064225"/>
<evidence type="ECO:0000256" key="3">
    <source>
        <dbReference type="ARBA" id="ARBA00022989"/>
    </source>
</evidence>
<feature type="transmembrane region" description="Helical" evidence="7">
    <location>
        <begin position="66"/>
        <end position="86"/>
    </location>
</feature>
<feature type="compositionally biased region" description="Polar residues" evidence="6">
    <location>
        <begin position="311"/>
        <end position="323"/>
    </location>
</feature>
<feature type="region of interest" description="Disordered" evidence="6">
    <location>
        <begin position="311"/>
        <end position="343"/>
    </location>
</feature>
<reference evidence="9" key="1">
    <citation type="submission" date="2020-03" db="EMBL/GenBank/DDBJ databases">
        <title>A mixture of massive structural variations and highly conserved coding sequences in Ustilaginoidea virens genome.</title>
        <authorList>
            <person name="Zhang K."/>
            <person name="Zhao Z."/>
            <person name="Zhang Z."/>
            <person name="Li Y."/>
            <person name="Hsiang T."/>
            <person name="Sun W."/>
        </authorList>
    </citation>
    <scope>NUCLEOTIDE SEQUENCE</scope>
    <source>
        <strain evidence="9">UV-8b</strain>
    </source>
</reference>
<dbReference type="Pfam" id="PF20684">
    <property type="entry name" value="Fung_rhodopsin"/>
    <property type="match status" value="1"/>
</dbReference>
<dbReference type="GO" id="GO:0016020">
    <property type="term" value="C:membrane"/>
    <property type="evidence" value="ECO:0007669"/>
    <property type="project" value="UniProtKB-SubCell"/>
</dbReference>
<evidence type="ECO:0000256" key="2">
    <source>
        <dbReference type="ARBA" id="ARBA00022692"/>
    </source>
</evidence>
<evidence type="ECO:0000313" key="9">
    <source>
        <dbReference type="EMBL" id="QUC19206.1"/>
    </source>
</evidence>
<dbReference type="OrthoDB" id="5417844at2759"/>
<dbReference type="InterPro" id="IPR049326">
    <property type="entry name" value="Rhodopsin_dom_fungi"/>
</dbReference>
<dbReference type="PANTHER" id="PTHR33048:SF47">
    <property type="entry name" value="INTEGRAL MEMBRANE PROTEIN-RELATED"/>
    <property type="match status" value="1"/>
</dbReference>
<feature type="transmembrane region" description="Helical" evidence="7">
    <location>
        <begin position="145"/>
        <end position="167"/>
    </location>
</feature>